<proteinExistence type="predicted"/>
<dbReference type="AlphaFoldDB" id="A0A432VRS6"/>
<dbReference type="Pfam" id="PF11726">
    <property type="entry name" value="YagK_YfjJ_C"/>
    <property type="match status" value="1"/>
</dbReference>
<dbReference type="RefSeq" id="WP_126793703.1">
    <property type="nucleotide sequence ID" value="NZ_PIPI01000007.1"/>
</dbReference>
<dbReference type="OrthoDB" id="5701642at2"/>
<organism evidence="2 3">
    <name type="scientific">Aliidiomarina haloalkalitolerans</name>
    <dbReference type="NCBI Taxonomy" id="859059"/>
    <lineage>
        <taxon>Bacteria</taxon>
        <taxon>Pseudomonadati</taxon>
        <taxon>Pseudomonadota</taxon>
        <taxon>Gammaproteobacteria</taxon>
        <taxon>Alteromonadales</taxon>
        <taxon>Idiomarinaceae</taxon>
        <taxon>Aliidiomarina</taxon>
    </lineage>
</organism>
<protein>
    <submittedName>
        <fullName evidence="2">Inovirus Gp2 family protein</fullName>
    </submittedName>
</protein>
<reference evidence="2 3" key="1">
    <citation type="journal article" date="2011" name="Front. Microbiol.">
        <title>Genomic signatures of strain selection and enhancement in Bacillus atrophaeus var. globigii, a historical biowarfare simulant.</title>
        <authorList>
            <person name="Gibbons H.S."/>
            <person name="Broomall S.M."/>
            <person name="McNew L.A."/>
            <person name="Daligault H."/>
            <person name="Chapman C."/>
            <person name="Bruce D."/>
            <person name="Karavis M."/>
            <person name="Krepps M."/>
            <person name="McGregor P.A."/>
            <person name="Hong C."/>
            <person name="Park K.H."/>
            <person name="Akmal A."/>
            <person name="Feldman A."/>
            <person name="Lin J.S."/>
            <person name="Chang W.E."/>
            <person name="Higgs B.W."/>
            <person name="Demirev P."/>
            <person name="Lindquist J."/>
            <person name="Liem A."/>
            <person name="Fochler E."/>
            <person name="Read T.D."/>
            <person name="Tapia R."/>
            <person name="Johnson S."/>
            <person name="Bishop-Lilly K.A."/>
            <person name="Detter C."/>
            <person name="Han C."/>
            <person name="Sozhamannan S."/>
            <person name="Rosenzweig C.N."/>
            <person name="Skowronski E.W."/>
        </authorList>
    </citation>
    <scope>NUCLEOTIDE SEQUENCE [LARGE SCALE GENOMIC DNA]</scope>
    <source>
        <strain evidence="2 3">AK5</strain>
    </source>
</reference>
<dbReference type="Proteomes" id="UP000288212">
    <property type="component" value="Unassembled WGS sequence"/>
</dbReference>
<keyword evidence="3" id="KW-1185">Reference proteome</keyword>
<evidence type="ECO:0000313" key="2">
    <source>
        <dbReference type="EMBL" id="RUO18929.1"/>
    </source>
</evidence>
<evidence type="ECO:0000313" key="3">
    <source>
        <dbReference type="Proteomes" id="UP000288212"/>
    </source>
</evidence>
<accession>A0A432VRS6</accession>
<name>A0A432VRS6_9GAMM</name>
<gene>
    <name evidence="2" type="ORF">CWE06_10065</name>
</gene>
<feature type="domain" description="YagK/YfjJ C-terminal" evidence="1">
    <location>
        <begin position="47"/>
        <end position="217"/>
    </location>
</feature>
<sequence>MNKRLAANRNLNLHYEPTYKGFACNQSQGPLIVEYLDANLSVMNGALNDHPRTLVVRIDLLFPRFYQCDDDNSVITRFIEKLRYCINVDCRQRRANGARVHDTRLRYIWCREETDESNGHYHMLLFVNRDTYFQLGNFQSFDKGLAGMINTAWAYALKLEHWNAIGTVNFPENPLYHLQEGSPDFAQVFQDVFYRASYLAKAKTKTYGNRYRSFGVSQI</sequence>
<dbReference type="EMBL" id="PIPI01000007">
    <property type="protein sequence ID" value="RUO18929.1"/>
    <property type="molecule type" value="Genomic_DNA"/>
</dbReference>
<comment type="caution">
    <text evidence="2">The sequence shown here is derived from an EMBL/GenBank/DDBJ whole genome shotgun (WGS) entry which is preliminary data.</text>
</comment>
<evidence type="ECO:0000259" key="1">
    <source>
        <dbReference type="Pfam" id="PF11726"/>
    </source>
</evidence>
<dbReference type="InterPro" id="IPR057271">
    <property type="entry name" value="YagK_YfjJ_C"/>
</dbReference>